<feature type="domain" description="MurNAc-LAA" evidence="2">
    <location>
        <begin position="63"/>
        <end position="172"/>
    </location>
</feature>
<protein>
    <submittedName>
        <fullName evidence="3">N-acetylmuramoyl-L-alanine amidase</fullName>
    </submittedName>
</protein>
<dbReference type="GO" id="GO:0030288">
    <property type="term" value="C:outer membrane-bounded periplasmic space"/>
    <property type="evidence" value="ECO:0007669"/>
    <property type="project" value="TreeGrafter"/>
</dbReference>
<dbReference type="Pfam" id="PF01520">
    <property type="entry name" value="Amidase_3"/>
    <property type="match status" value="1"/>
</dbReference>
<sequence>MMSKVWLDFGHGGNDPGAIGKRSKEKDNVLKVGMRVKALLEAAGHTVKLSRSTDVFVSLGERARMANAWDADYFISLHNNAATATATGFETFIYNGSVSSATSKLQSSIHNTIAGSIGVVDRGRKRANYSVLRETNMPAVLIEYAFISNTNDENILINEVEKLAQLTAQGIINYAGGKKVAAVDKKEEVNKVWVEFSSPTLKREFETFLGSKAQQEIAVQAGVDQGYMESWLTNKGAKPGDKAMLGLGATIKQNK</sequence>
<dbReference type="Gene3D" id="3.40.630.40">
    <property type="entry name" value="Zn-dependent exopeptidases"/>
    <property type="match status" value="1"/>
</dbReference>
<accession>A0A1T4YT61</accession>
<organism evidence="3 4">
    <name type="scientific">Sporosarcina newyorkensis</name>
    <dbReference type="NCBI Taxonomy" id="759851"/>
    <lineage>
        <taxon>Bacteria</taxon>
        <taxon>Bacillati</taxon>
        <taxon>Bacillota</taxon>
        <taxon>Bacilli</taxon>
        <taxon>Bacillales</taxon>
        <taxon>Caryophanaceae</taxon>
        <taxon>Sporosarcina</taxon>
    </lineage>
</organism>
<dbReference type="InterPro" id="IPR050695">
    <property type="entry name" value="N-acetylmuramoyl_amidase_3"/>
</dbReference>
<keyword evidence="4" id="KW-1185">Reference proteome</keyword>
<evidence type="ECO:0000256" key="1">
    <source>
        <dbReference type="ARBA" id="ARBA00022801"/>
    </source>
</evidence>
<dbReference type="CDD" id="cd02696">
    <property type="entry name" value="MurNAc-LAA"/>
    <property type="match status" value="1"/>
</dbReference>
<reference evidence="4" key="1">
    <citation type="submission" date="2017-02" db="EMBL/GenBank/DDBJ databases">
        <authorList>
            <person name="Varghese N."/>
            <person name="Submissions S."/>
        </authorList>
    </citation>
    <scope>NUCLEOTIDE SEQUENCE [LARGE SCALE GENOMIC DNA]</scope>
    <source>
        <strain evidence="4">DSM 23966</strain>
    </source>
</reference>
<gene>
    <name evidence="3" type="ORF">SAMN04244570_3540</name>
</gene>
<dbReference type="PANTHER" id="PTHR30404:SF0">
    <property type="entry name" value="N-ACETYLMURAMOYL-L-ALANINE AMIDASE AMIC"/>
    <property type="match status" value="1"/>
</dbReference>
<dbReference type="SMART" id="SM00646">
    <property type="entry name" value="Ami_3"/>
    <property type="match status" value="1"/>
</dbReference>
<evidence type="ECO:0000313" key="3">
    <source>
        <dbReference type="EMBL" id="SKB05057.1"/>
    </source>
</evidence>
<dbReference type="SUPFAM" id="SSF53187">
    <property type="entry name" value="Zn-dependent exopeptidases"/>
    <property type="match status" value="1"/>
</dbReference>
<evidence type="ECO:0000313" key="4">
    <source>
        <dbReference type="Proteomes" id="UP000190042"/>
    </source>
</evidence>
<dbReference type="Proteomes" id="UP000190042">
    <property type="component" value="Unassembled WGS sequence"/>
</dbReference>
<evidence type="ECO:0000259" key="2">
    <source>
        <dbReference type="SMART" id="SM00646"/>
    </source>
</evidence>
<dbReference type="InterPro" id="IPR002508">
    <property type="entry name" value="MurNAc-LAA_cat"/>
</dbReference>
<dbReference type="GO" id="GO:0009253">
    <property type="term" value="P:peptidoglycan catabolic process"/>
    <property type="evidence" value="ECO:0007669"/>
    <property type="project" value="InterPro"/>
</dbReference>
<keyword evidence="1" id="KW-0378">Hydrolase</keyword>
<dbReference type="PANTHER" id="PTHR30404">
    <property type="entry name" value="N-ACETYLMURAMOYL-L-ALANINE AMIDASE"/>
    <property type="match status" value="1"/>
</dbReference>
<proteinExistence type="predicted"/>
<dbReference type="EMBL" id="FUYJ01000009">
    <property type="protein sequence ID" value="SKB05057.1"/>
    <property type="molecule type" value="Genomic_DNA"/>
</dbReference>
<dbReference type="GO" id="GO:0008745">
    <property type="term" value="F:N-acetylmuramoyl-L-alanine amidase activity"/>
    <property type="evidence" value="ECO:0007669"/>
    <property type="project" value="InterPro"/>
</dbReference>
<dbReference type="AlphaFoldDB" id="A0A1T4YT61"/>
<name>A0A1T4YT61_9BACL</name>